<comment type="caution">
    <text evidence="1">The sequence shown here is derived from an EMBL/GenBank/DDBJ whole genome shotgun (WGS) entry which is preliminary data.</text>
</comment>
<organism evidence="1 2">
    <name type="scientific">Corchorus capsularis</name>
    <name type="common">Jute</name>
    <dbReference type="NCBI Taxonomy" id="210143"/>
    <lineage>
        <taxon>Eukaryota</taxon>
        <taxon>Viridiplantae</taxon>
        <taxon>Streptophyta</taxon>
        <taxon>Embryophyta</taxon>
        <taxon>Tracheophyta</taxon>
        <taxon>Spermatophyta</taxon>
        <taxon>Magnoliopsida</taxon>
        <taxon>eudicotyledons</taxon>
        <taxon>Gunneridae</taxon>
        <taxon>Pentapetalae</taxon>
        <taxon>rosids</taxon>
        <taxon>malvids</taxon>
        <taxon>Malvales</taxon>
        <taxon>Malvaceae</taxon>
        <taxon>Grewioideae</taxon>
        <taxon>Apeibeae</taxon>
        <taxon>Corchorus</taxon>
    </lineage>
</organism>
<accession>A0A1R3HL33</accession>
<gene>
    <name evidence="1" type="ORF">CCACVL1_18450</name>
</gene>
<dbReference type="Proteomes" id="UP000188268">
    <property type="component" value="Unassembled WGS sequence"/>
</dbReference>
<protein>
    <submittedName>
        <fullName evidence="1">Uncharacterized protein</fullName>
    </submittedName>
</protein>
<dbReference type="Gramene" id="OMO71095">
    <property type="protein sequence ID" value="OMO71095"/>
    <property type="gene ID" value="CCACVL1_18450"/>
</dbReference>
<sequence length="19" mass="2310">MAPFNYHIVVKFVKKPFED</sequence>
<name>A0A1R3HL33_COCAP</name>
<keyword evidence="2" id="KW-1185">Reference proteome</keyword>
<reference evidence="1 2" key="1">
    <citation type="submission" date="2013-09" db="EMBL/GenBank/DDBJ databases">
        <title>Corchorus capsularis genome sequencing.</title>
        <authorList>
            <person name="Alam M."/>
            <person name="Haque M.S."/>
            <person name="Islam M.S."/>
            <person name="Emdad E.M."/>
            <person name="Islam M.M."/>
            <person name="Ahmed B."/>
            <person name="Halim A."/>
            <person name="Hossen Q.M.M."/>
            <person name="Hossain M.Z."/>
            <person name="Ahmed R."/>
            <person name="Khan M.M."/>
            <person name="Islam R."/>
            <person name="Rashid M.M."/>
            <person name="Khan S.A."/>
            <person name="Rahman M.S."/>
            <person name="Alam M."/>
        </authorList>
    </citation>
    <scope>NUCLEOTIDE SEQUENCE [LARGE SCALE GENOMIC DNA]</scope>
    <source>
        <strain evidence="2">cv. CVL-1</strain>
        <tissue evidence="1">Whole seedling</tissue>
    </source>
</reference>
<evidence type="ECO:0000313" key="1">
    <source>
        <dbReference type="EMBL" id="OMO71095.1"/>
    </source>
</evidence>
<proteinExistence type="predicted"/>
<dbReference type="EMBL" id="AWWV01011707">
    <property type="protein sequence ID" value="OMO71095.1"/>
    <property type="molecule type" value="Genomic_DNA"/>
</dbReference>
<evidence type="ECO:0000313" key="2">
    <source>
        <dbReference type="Proteomes" id="UP000188268"/>
    </source>
</evidence>
<dbReference type="AlphaFoldDB" id="A0A1R3HL33"/>